<feature type="compositionally biased region" description="Basic and acidic residues" evidence="15">
    <location>
        <begin position="364"/>
        <end position="373"/>
    </location>
</feature>
<evidence type="ECO:0000256" key="9">
    <source>
        <dbReference type="ARBA" id="ARBA00023136"/>
    </source>
</evidence>
<feature type="transmembrane region" description="Helical" evidence="14">
    <location>
        <begin position="202"/>
        <end position="227"/>
    </location>
</feature>
<evidence type="ECO:0000313" key="17">
    <source>
        <dbReference type="EMBL" id="GCC32321.1"/>
    </source>
</evidence>
<keyword evidence="12" id="KW-0325">Glycoprotein</keyword>
<dbReference type="PROSITE" id="PS50262">
    <property type="entry name" value="G_PROTEIN_RECEP_F1_2"/>
    <property type="match status" value="1"/>
</dbReference>
<evidence type="ECO:0000313" key="18">
    <source>
        <dbReference type="Proteomes" id="UP000287033"/>
    </source>
</evidence>
<keyword evidence="13 14" id="KW-0807">Transducer</keyword>
<evidence type="ECO:0000256" key="6">
    <source>
        <dbReference type="ARBA" id="ARBA00022989"/>
    </source>
</evidence>
<keyword evidence="18" id="KW-1185">Reference proteome</keyword>
<keyword evidence="7 14" id="KW-0157">Chromophore</keyword>
<dbReference type="GO" id="GO:0004930">
    <property type="term" value="F:G protein-coupled receptor activity"/>
    <property type="evidence" value="ECO:0007669"/>
    <property type="project" value="UniProtKB-KW"/>
</dbReference>
<dbReference type="PANTHER" id="PTHR24240">
    <property type="entry name" value="OPSIN"/>
    <property type="match status" value="1"/>
</dbReference>
<dbReference type="GO" id="GO:0009881">
    <property type="term" value="F:photoreceptor activity"/>
    <property type="evidence" value="ECO:0007669"/>
    <property type="project" value="UniProtKB-KW"/>
</dbReference>
<dbReference type="Proteomes" id="UP000287033">
    <property type="component" value="Unassembled WGS sequence"/>
</dbReference>
<dbReference type="FunFam" id="1.20.1070.10:FF:000197">
    <property type="entry name" value="Teleost multiple tissue opsin 2b"/>
    <property type="match status" value="1"/>
</dbReference>
<dbReference type="InterPro" id="IPR050125">
    <property type="entry name" value="GPCR_opsins"/>
</dbReference>
<dbReference type="PRINTS" id="PR00237">
    <property type="entry name" value="GPCRRHODOPSN"/>
</dbReference>
<comment type="subcellular location">
    <subcellularLocation>
        <location evidence="1 14">Membrane</location>
        <topology evidence="1 14">Multi-pass membrane protein</topology>
    </subcellularLocation>
</comment>
<dbReference type="OMA" id="MCYLICW"/>
<feature type="region of interest" description="Disordered" evidence="15">
    <location>
        <begin position="328"/>
        <end position="385"/>
    </location>
</feature>
<dbReference type="AlphaFoldDB" id="A0A401SPK4"/>
<dbReference type="InterPro" id="IPR017452">
    <property type="entry name" value="GPCR_Rhodpsn_7TM"/>
</dbReference>
<feature type="transmembrane region" description="Helical" evidence="14">
    <location>
        <begin position="41"/>
        <end position="65"/>
    </location>
</feature>
<feature type="compositionally biased region" description="Low complexity" evidence="15">
    <location>
        <begin position="328"/>
        <end position="337"/>
    </location>
</feature>
<dbReference type="GO" id="GO:0016020">
    <property type="term" value="C:membrane"/>
    <property type="evidence" value="ECO:0007669"/>
    <property type="project" value="UniProtKB-SubCell"/>
</dbReference>
<keyword evidence="2 14" id="KW-0600">Photoreceptor protein</keyword>
<accession>A0A401SPK4</accession>
<evidence type="ECO:0000256" key="1">
    <source>
        <dbReference type="ARBA" id="ARBA00004141"/>
    </source>
</evidence>
<name>A0A401SPK4_CHIPU</name>
<evidence type="ECO:0000256" key="12">
    <source>
        <dbReference type="ARBA" id="ARBA00023180"/>
    </source>
</evidence>
<feature type="transmembrane region" description="Helical" evidence="14">
    <location>
        <begin position="287"/>
        <end position="307"/>
    </location>
</feature>
<dbReference type="SUPFAM" id="SSF81321">
    <property type="entry name" value="Family A G protein-coupled receptor-like"/>
    <property type="match status" value="1"/>
</dbReference>
<keyword evidence="3 14" id="KW-0716">Sensory transduction</keyword>
<dbReference type="OrthoDB" id="2101615at2759"/>
<keyword evidence="4 14" id="KW-0812">Transmembrane</keyword>
<feature type="compositionally biased region" description="Polar residues" evidence="15">
    <location>
        <begin position="348"/>
        <end position="363"/>
    </location>
</feature>
<dbReference type="GO" id="GO:0007601">
    <property type="term" value="P:visual perception"/>
    <property type="evidence" value="ECO:0007669"/>
    <property type="project" value="InterPro"/>
</dbReference>
<evidence type="ECO:0000256" key="7">
    <source>
        <dbReference type="ARBA" id="ARBA00022991"/>
    </source>
</evidence>
<keyword evidence="8 14" id="KW-0297">G-protein coupled receptor</keyword>
<reference evidence="17 18" key="1">
    <citation type="journal article" date="2018" name="Nat. Ecol. Evol.">
        <title>Shark genomes provide insights into elasmobranch evolution and the origin of vertebrates.</title>
        <authorList>
            <person name="Hara Y"/>
            <person name="Yamaguchi K"/>
            <person name="Onimaru K"/>
            <person name="Kadota M"/>
            <person name="Koyanagi M"/>
            <person name="Keeley SD"/>
            <person name="Tatsumi K"/>
            <person name="Tanaka K"/>
            <person name="Motone F"/>
            <person name="Kageyama Y"/>
            <person name="Nozu R"/>
            <person name="Adachi N"/>
            <person name="Nishimura O"/>
            <person name="Nakagawa R"/>
            <person name="Tanegashima C"/>
            <person name="Kiyatake I"/>
            <person name="Matsumoto R"/>
            <person name="Murakumo K"/>
            <person name="Nishida K"/>
            <person name="Terakita A"/>
            <person name="Kuratani S"/>
            <person name="Sato K"/>
            <person name="Hyodo S Kuraku.S."/>
        </authorList>
    </citation>
    <scope>NUCLEOTIDE SEQUENCE [LARGE SCALE GENOMIC DNA]</scope>
</reference>
<dbReference type="InterPro" id="IPR001760">
    <property type="entry name" value="Opsin"/>
</dbReference>
<feature type="domain" description="G-protein coupled receptors family 1 profile" evidence="16">
    <location>
        <begin position="57"/>
        <end position="304"/>
    </location>
</feature>
<dbReference type="STRING" id="137246.A0A401SPK4"/>
<gene>
    <name evidence="17" type="ORF">chiPu_0010782</name>
</gene>
<evidence type="ECO:0000256" key="8">
    <source>
        <dbReference type="ARBA" id="ARBA00023040"/>
    </source>
</evidence>
<evidence type="ECO:0000256" key="11">
    <source>
        <dbReference type="ARBA" id="ARBA00023170"/>
    </source>
</evidence>
<keyword evidence="6 14" id="KW-1133">Transmembrane helix</keyword>
<organism evidence="17 18">
    <name type="scientific">Chiloscyllium punctatum</name>
    <name type="common">Brownbanded bambooshark</name>
    <name type="synonym">Hemiscyllium punctatum</name>
    <dbReference type="NCBI Taxonomy" id="137246"/>
    <lineage>
        <taxon>Eukaryota</taxon>
        <taxon>Metazoa</taxon>
        <taxon>Chordata</taxon>
        <taxon>Craniata</taxon>
        <taxon>Vertebrata</taxon>
        <taxon>Chondrichthyes</taxon>
        <taxon>Elasmobranchii</taxon>
        <taxon>Galeomorphii</taxon>
        <taxon>Galeoidea</taxon>
        <taxon>Orectolobiformes</taxon>
        <taxon>Hemiscylliidae</taxon>
        <taxon>Chiloscyllium</taxon>
    </lineage>
</organism>
<dbReference type="PROSITE" id="PS00237">
    <property type="entry name" value="G_PROTEIN_RECEP_F1_1"/>
    <property type="match status" value="1"/>
</dbReference>
<evidence type="ECO:0000256" key="10">
    <source>
        <dbReference type="ARBA" id="ARBA00023157"/>
    </source>
</evidence>
<evidence type="ECO:0000256" key="3">
    <source>
        <dbReference type="ARBA" id="ARBA00022606"/>
    </source>
</evidence>
<comment type="caution">
    <text evidence="17">The sequence shown here is derived from an EMBL/GenBank/DDBJ whole genome shotgun (WGS) entry which is preliminary data.</text>
</comment>
<keyword evidence="10" id="KW-1015">Disulfide bond</keyword>
<feature type="transmembrane region" description="Helical" evidence="14">
    <location>
        <begin position="248"/>
        <end position="275"/>
    </location>
</feature>
<dbReference type="InterPro" id="IPR027430">
    <property type="entry name" value="Retinal_BS"/>
</dbReference>
<dbReference type="Pfam" id="PF00001">
    <property type="entry name" value="7tm_1"/>
    <property type="match status" value="1"/>
</dbReference>
<dbReference type="Gene3D" id="1.20.1070.10">
    <property type="entry name" value="Rhodopsin 7-helix transmembrane proteins"/>
    <property type="match status" value="1"/>
</dbReference>
<sequence length="393" mass="43134">MLSPNLSMNCSEGSQGLCGHRLPLSPQQPAPGFTLSANGHLVAALCLGSIGLLGFTNNSLVLLLFCRFKALRSPVNLLLANISVSDLLVSTLGTPFSFAASARQRWLIGELGCIWYGFANTVFGTVSLISLAILSYDRYVTITGATEADKANYNKAFAWISFSWIYSLIWTLPPLFGWSHYGPEGPGTTCSVNWHSKDAANVSYIVCLFVFCLVIPFLVIIYCYGKILMTMRKVRVSNSTRRAREHKVLLMVTSMVVCFLLCWLPYGVVALVATFGRPGLVSPAASLIPSILAKSSTVYNPIIYVFLNKQFYRCFKALLICQSSPVSTSTKSISKTTKNSRDNRRKNTNFTKASVAQHTSVNKHPSDSMKDKGNNTSSENAKPLVSLVVRYND</sequence>
<evidence type="ECO:0000256" key="2">
    <source>
        <dbReference type="ARBA" id="ARBA00022543"/>
    </source>
</evidence>
<dbReference type="GO" id="GO:0007602">
    <property type="term" value="P:phototransduction"/>
    <property type="evidence" value="ECO:0007669"/>
    <property type="project" value="UniProtKB-KW"/>
</dbReference>
<dbReference type="CDD" id="cd15086">
    <property type="entry name" value="7tmA_tmt_opsin"/>
    <property type="match status" value="1"/>
</dbReference>
<keyword evidence="9 14" id="KW-0472">Membrane</keyword>
<comment type="similarity">
    <text evidence="14">Belongs to the G-protein coupled receptor 1 family. Opsin subfamily.</text>
</comment>
<dbReference type="PRINTS" id="PR00238">
    <property type="entry name" value="OPSIN"/>
</dbReference>
<evidence type="ECO:0000256" key="5">
    <source>
        <dbReference type="ARBA" id="ARBA00022925"/>
    </source>
</evidence>
<evidence type="ECO:0000256" key="4">
    <source>
        <dbReference type="ARBA" id="ARBA00022692"/>
    </source>
</evidence>
<keyword evidence="5 14" id="KW-0681">Retinal protein</keyword>
<evidence type="ECO:0000256" key="15">
    <source>
        <dbReference type="SAM" id="MobiDB-lite"/>
    </source>
</evidence>
<dbReference type="PROSITE" id="PS00238">
    <property type="entry name" value="OPSIN"/>
    <property type="match status" value="1"/>
</dbReference>
<dbReference type="PRINTS" id="PR01244">
    <property type="entry name" value="PEROPSIN"/>
</dbReference>
<dbReference type="InterPro" id="IPR002962">
    <property type="entry name" value="Peropsin"/>
</dbReference>
<evidence type="ECO:0000259" key="16">
    <source>
        <dbReference type="PROSITE" id="PS50262"/>
    </source>
</evidence>
<feature type="transmembrane region" description="Helical" evidence="14">
    <location>
        <begin position="77"/>
        <end position="102"/>
    </location>
</feature>
<dbReference type="EMBL" id="BEZZ01000426">
    <property type="protein sequence ID" value="GCC32321.1"/>
    <property type="molecule type" value="Genomic_DNA"/>
</dbReference>
<protein>
    <recommendedName>
        <fullName evidence="16">G-protein coupled receptors family 1 profile domain-containing protein</fullName>
    </recommendedName>
</protein>
<evidence type="ECO:0000256" key="13">
    <source>
        <dbReference type="ARBA" id="ARBA00023224"/>
    </source>
</evidence>
<proteinExistence type="inferred from homology"/>
<feature type="transmembrane region" description="Helical" evidence="14">
    <location>
        <begin position="156"/>
        <end position="176"/>
    </location>
</feature>
<feature type="transmembrane region" description="Helical" evidence="14">
    <location>
        <begin position="114"/>
        <end position="136"/>
    </location>
</feature>
<evidence type="ECO:0000256" key="14">
    <source>
        <dbReference type="RuleBase" id="RU004951"/>
    </source>
</evidence>
<dbReference type="InterPro" id="IPR000276">
    <property type="entry name" value="GPCR_Rhodpsn"/>
</dbReference>
<keyword evidence="11 14" id="KW-0675">Receptor</keyword>